<sequence>MPLFVCSRLSLVMAFSGVQGAKGASRASAKRQIAAKGIAAARRVKGVTAASPSNTAAKLASAMSTKSTSVVVEDHPIGPVVHTDSRVLLCGTFPPVRRNIHFYYPNPNNDMWKVLGLVFFDDADAFYTLAGCTSPLLSSSSKPLGGLAVTRALDEARILHFADSQPVGFFDACRRVRRRLGTSADENIEALERTDVVRDVLLHTPHCAAIIATSTLALTLLLDDLSAHGTFRTSGEAPMEAVLKTRQGKPKYNIPPVGGKLKWVPSEACIFRSAVWIYRGPSTSRALPLSLEEKTEHYRRAIAMHLLLPLASAPASVADT</sequence>
<dbReference type="EMBL" id="CP009401">
    <property type="protein sequence ID" value="AIO00922.1"/>
    <property type="molecule type" value="Genomic_DNA"/>
</dbReference>
<dbReference type="KEGG" id="lpan:LPMP_320350"/>
<dbReference type="AlphaFoldDB" id="A0A088SGI0"/>
<protein>
    <submittedName>
        <fullName evidence="2">Uracil-DNA glycosylase-like protein, putative</fullName>
    </submittedName>
</protein>
<accession>A0A088SGI0</accession>
<dbReference type="Proteomes" id="UP000063063">
    <property type="component" value="Chromosome 32"/>
</dbReference>
<keyword evidence="3" id="KW-1185">Reference proteome</keyword>
<evidence type="ECO:0000256" key="1">
    <source>
        <dbReference type="SAM" id="SignalP"/>
    </source>
</evidence>
<name>A0A088SGI0_LEIPA</name>
<dbReference type="OrthoDB" id="270855at2759"/>
<dbReference type="VEuPathDB" id="TriTrypDB:LPAL13_320008300"/>
<dbReference type="eggNOG" id="ENOG502SKQQ">
    <property type="taxonomic scope" value="Eukaryota"/>
</dbReference>
<evidence type="ECO:0000313" key="3">
    <source>
        <dbReference type="Proteomes" id="UP000063063"/>
    </source>
</evidence>
<dbReference type="RefSeq" id="XP_010701722.1">
    <property type="nucleotide sequence ID" value="XM_010703420.1"/>
</dbReference>
<reference evidence="2 3" key="1">
    <citation type="journal article" date="2015" name="Sci. Rep.">
        <title>The genome of Leishmania panamensis: insights into genomics of the L. (Viannia) subgenus.</title>
        <authorList>
            <person name="Llanes A."/>
            <person name="Restrepo C.M."/>
            <person name="Vecchio G.D."/>
            <person name="Anguizola F.J."/>
            <person name="Lleonart R."/>
        </authorList>
    </citation>
    <scope>NUCLEOTIDE SEQUENCE [LARGE SCALE GENOMIC DNA]</scope>
    <source>
        <strain evidence="2 3">MHOM/PA/94/PSC-1</strain>
    </source>
</reference>
<evidence type="ECO:0000313" key="2">
    <source>
        <dbReference type="EMBL" id="AIO00922.1"/>
    </source>
</evidence>
<dbReference type="Gene3D" id="3.40.470.10">
    <property type="entry name" value="Uracil-DNA glycosylase-like domain"/>
    <property type="match status" value="1"/>
</dbReference>
<dbReference type="VEuPathDB" id="TriTrypDB:LPMP_320350"/>
<gene>
    <name evidence="2" type="ORF">LPMP_320350</name>
</gene>
<feature type="signal peptide" evidence="1">
    <location>
        <begin position="1"/>
        <end position="20"/>
    </location>
</feature>
<dbReference type="GeneID" id="22577776"/>
<dbReference type="SUPFAM" id="SSF52141">
    <property type="entry name" value="Uracil-DNA glycosylase-like"/>
    <property type="match status" value="1"/>
</dbReference>
<feature type="chain" id="PRO_5001839403" evidence="1">
    <location>
        <begin position="21"/>
        <end position="320"/>
    </location>
</feature>
<proteinExistence type="predicted"/>
<organism evidence="2 3">
    <name type="scientific">Leishmania panamensis</name>
    <dbReference type="NCBI Taxonomy" id="5679"/>
    <lineage>
        <taxon>Eukaryota</taxon>
        <taxon>Discoba</taxon>
        <taxon>Euglenozoa</taxon>
        <taxon>Kinetoplastea</taxon>
        <taxon>Metakinetoplastina</taxon>
        <taxon>Trypanosomatida</taxon>
        <taxon>Trypanosomatidae</taxon>
        <taxon>Leishmaniinae</taxon>
        <taxon>Leishmania</taxon>
        <taxon>Leishmania guyanensis species complex</taxon>
    </lineage>
</organism>
<keyword evidence="1" id="KW-0732">Signal</keyword>
<dbReference type="InterPro" id="IPR036895">
    <property type="entry name" value="Uracil-DNA_glycosylase-like_sf"/>
</dbReference>